<proteinExistence type="predicted"/>
<dbReference type="InterPro" id="IPR006786">
    <property type="entry name" value="Pinin_SDK_MemA"/>
</dbReference>
<dbReference type="EMBL" id="MBFR01000386">
    <property type="protein sequence ID" value="PVU88438.1"/>
    <property type="molecule type" value="Genomic_DNA"/>
</dbReference>
<sequence>MSAELNLSPMLLDTQELEPKVTNKTKPEDTLEHSKKNAISSEFKRSNKAAFLRVVNTLAKVNQDLQNKSEKQVAREELESKLRLRLFNERMQVLDKQDELKKNILGKKRKEQIISSKKLYDEKLKIAKLLKTNTLPSITFLPAKLLPEFQQIIDQQIENTHCLFAELHDNAS</sequence>
<dbReference type="STRING" id="133385.A0A2T9Y7X0"/>
<keyword evidence="4" id="KW-1185">Reference proteome</keyword>
<comment type="caution">
    <text evidence="3">The sequence shown here is derived from an EMBL/GenBank/DDBJ whole genome shotgun (WGS) entry which is preliminary data.</text>
</comment>
<evidence type="ECO:0000313" key="3">
    <source>
        <dbReference type="EMBL" id="PVU88438.1"/>
    </source>
</evidence>
<dbReference type="Proteomes" id="UP000245383">
    <property type="component" value="Unassembled WGS sequence"/>
</dbReference>
<protein>
    <recommendedName>
        <fullName evidence="2">Pinin/SDK/MemA protein domain-containing protein</fullName>
    </recommendedName>
</protein>
<dbReference type="OrthoDB" id="330772at2759"/>
<organism evidence="3 4">
    <name type="scientific">Smittium simulii</name>
    <dbReference type="NCBI Taxonomy" id="133385"/>
    <lineage>
        <taxon>Eukaryota</taxon>
        <taxon>Fungi</taxon>
        <taxon>Fungi incertae sedis</taxon>
        <taxon>Zoopagomycota</taxon>
        <taxon>Kickxellomycotina</taxon>
        <taxon>Harpellomycetes</taxon>
        <taxon>Harpellales</taxon>
        <taxon>Legeriomycetaceae</taxon>
        <taxon>Smittium</taxon>
    </lineage>
</organism>
<feature type="region of interest" description="Disordered" evidence="1">
    <location>
        <begin position="1"/>
        <end position="37"/>
    </location>
</feature>
<accession>A0A2T9Y7X0</accession>
<gene>
    <name evidence="3" type="ORF">BB561_005869</name>
</gene>
<feature type="domain" description="Pinin/SDK/MemA protein" evidence="2">
    <location>
        <begin position="51"/>
        <end position="158"/>
    </location>
</feature>
<dbReference type="AlphaFoldDB" id="A0A2T9Y7X0"/>
<evidence type="ECO:0000256" key="1">
    <source>
        <dbReference type="SAM" id="MobiDB-lite"/>
    </source>
</evidence>
<dbReference type="Pfam" id="PF04696">
    <property type="entry name" value="Pinin_SDK_memA"/>
    <property type="match status" value="1"/>
</dbReference>
<feature type="compositionally biased region" description="Basic and acidic residues" evidence="1">
    <location>
        <begin position="17"/>
        <end position="35"/>
    </location>
</feature>
<reference evidence="3 4" key="1">
    <citation type="journal article" date="2018" name="MBio">
        <title>Comparative Genomics Reveals the Core Gene Toolbox for the Fungus-Insect Symbiosis.</title>
        <authorList>
            <person name="Wang Y."/>
            <person name="Stata M."/>
            <person name="Wang W."/>
            <person name="Stajich J.E."/>
            <person name="White M.M."/>
            <person name="Moncalvo J.M."/>
        </authorList>
    </citation>
    <scope>NUCLEOTIDE SEQUENCE [LARGE SCALE GENOMIC DNA]</scope>
    <source>
        <strain evidence="3 4">SWE-8-4</strain>
    </source>
</reference>
<name>A0A2T9Y7X0_9FUNG</name>
<evidence type="ECO:0000313" key="4">
    <source>
        <dbReference type="Proteomes" id="UP000245383"/>
    </source>
</evidence>
<evidence type="ECO:0000259" key="2">
    <source>
        <dbReference type="Pfam" id="PF04696"/>
    </source>
</evidence>